<evidence type="ECO:0000313" key="1">
    <source>
        <dbReference type="EMBL" id="AVI43793.1"/>
    </source>
</evidence>
<sequence>MGDQGRERVDLQINYLPLYCSGYRFEARDDAGKVQRQLDKYSVYQHLSRQSH</sequence>
<organism evidence="1">
    <name type="scientific">Klebsiella pneumoniae</name>
    <dbReference type="NCBI Taxonomy" id="573"/>
    <lineage>
        <taxon>Bacteria</taxon>
        <taxon>Pseudomonadati</taxon>
        <taxon>Pseudomonadota</taxon>
        <taxon>Gammaproteobacteria</taxon>
        <taxon>Enterobacterales</taxon>
        <taxon>Enterobacteriaceae</taxon>
        <taxon>Klebsiella/Raoultella group</taxon>
        <taxon>Klebsiella</taxon>
        <taxon>Klebsiella pneumoniae complex</taxon>
    </lineage>
</organism>
<protein>
    <submittedName>
        <fullName evidence="1">Uncharacterized protein</fullName>
    </submittedName>
</protein>
<reference evidence="1" key="1">
    <citation type="submission" date="2017-12" db="EMBL/GenBank/DDBJ databases">
        <title>Insights into the successfully spreading KPC-encoding IncII plasmids.</title>
        <authorList>
            <person name="Brandt C."/>
            <person name="Pletz M.W."/>
            <person name="Makarewicz O."/>
        </authorList>
    </citation>
    <scope>NUCLEOTIDE SEQUENCE</scope>
    <source>
        <strain evidence="1">St015788/2</strain>
        <plasmid evidence="1">pUJ-84KPC</plasmid>
    </source>
</reference>
<proteinExistence type="predicted"/>
<accession>A0A2P1BPX6</accession>
<keyword evidence="1" id="KW-0614">Plasmid</keyword>
<dbReference type="EMBL" id="MG700550">
    <property type="protein sequence ID" value="AVI43793.1"/>
    <property type="molecule type" value="Genomic_DNA"/>
</dbReference>
<geneLocation type="plasmid" evidence="1">
    <name>pUJ-84KPC</name>
</geneLocation>
<name>A0A2P1BPX6_KLEPN</name>
<dbReference type="AlphaFoldDB" id="A0A2P1BPX6"/>